<name>A0AAV9U772_9PEZI</name>
<dbReference type="EMBL" id="JAVHNS010000013">
    <property type="protein sequence ID" value="KAK6337482.1"/>
    <property type="molecule type" value="Genomic_DNA"/>
</dbReference>
<evidence type="ECO:0000313" key="3">
    <source>
        <dbReference type="Proteomes" id="UP001373714"/>
    </source>
</evidence>
<dbReference type="Proteomes" id="UP001373714">
    <property type="component" value="Unassembled WGS sequence"/>
</dbReference>
<protein>
    <submittedName>
        <fullName evidence="2">Uncharacterized protein</fullName>
    </submittedName>
</protein>
<feature type="chain" id="PRO_5043743215" evidence="1">
    <location>
        <begin position="24"/>
        <end position="434"/>
    </location>
</feature>
<organism evidence="2 3">
    <name type="scientific">Orbilia blumenaviensis</name>
    <dbReference type="NCBI Taxonomy" id="1796055"/>
    <lineage>
        <taxon>Eukaryota</taxon>
        <taxon>Fungi</taxon>
        <taxon>Dikarya</taxon>
        <taxon>Ascomycota</taxon>
        <taxon>Pezizomycotina</taxon>
        <taxon>Orbiliomycetes</taxon>
        <taxon>Orbiliales</taxon>
        <taxon>Orbiliaceae</taxon>
        <taxon>Orbilia</taxon>
    </lineage>
</organism>
<reference evidence="2 3" key="1">
    <citation type="submission" date="2019-10" db="EMBL/GenBank/DDBJ databases">
        <authorList>
            <person name="Palmer J.M."/>
        </authorList>
    </citation>
    <scope>NUCLEOTIDE SEQUENCE [LARGE SCALE GENOMIC DNA]</scope>
    <source>
        <strain evidence="2 3">TWF730</strain>
    </source>
</reference>
<accession>A0AAV9U772</accession>
<evidence type="ECO:0000313" key="2">
    <source>
        <dbReference type="EMBL" id="KAK6337482.1"/>
    </source>
</evidence>
<evidence type="ECO:0000256" key="1">
    <source>
        <dbReference type="SAM" id="SignalP"/>
    </source>
</evidence>
<gene>
    <name evidence="2" type="ORF">TWF730_002881</name>
</gene>
<keyword evidence="3" id="KW-1185">Reference proteome</keyword>
<comment type="caution">
    <text evidence="2">The sequence shown here is derived from an EMBL/GenBank/DDBJ whole genome shotgun (WGS) entry which is preliminary data.</text>
</comment>
<feature type="signal peptide" evidence="1">
    <location>
        <begin position="1"/>
        <end position="23"/>
    </location>
</feature>
<proteinExistence type="predicted"/>
<dbReference type="AlphaFoldDB" id="A0AAV9U772"/>
<sequence>MSPPSSLSAITLVICIFFTLVSSQGWADAITQAGMEQSRKILGEQASMKLEELRAAQALRRESQADPRIPEDAPDTEYSSLIISQQVWDIFEESMGVESPTNSSTIGNSPVPVLMVGARTITELLSEVELIISFMKRIDASPDRKGKGVDPPFLTVVQQFYVALQPIYNFIPDVLDKNGNEVPSIVGKGLLIDPSWKRNPLFVKAQLRKLLAYDEVAPNTILVSDEVLLKAIYTIGVRTWGPLISCSRRLLNLVENVWTNDTSTKWLDFAASTPKPSLEEFKRQNSDYATWFVQRYVNNYHSLPLQPFDKDGVLVREPLKSWATATELKSSMYGAVLALLNRITTANVPMMIEALFDIVLAANIFLGRRAMFPDDEFAIPWDAVPLTRDTDAIAWLEQYPETAFPGAKRRGSLFIPSPSDFKLPQVQPDADALV</sequence>
<keyword evidence="1" id="KW-0732">Signal</keyword>